<dbReference type="Pfam" id="PF10350">
    <property type="entry name" value="DUF2428"/>
    <property type="match status" value="1"/>
</dbReference>
<organism evidence="7 8">
    <name type="scientific">Amylocarpus encephaloides</name>
    <dbReference type="NCBI Taxonomy" id="45428"/>
    <lineage>
        <taxon>Eukaryota</taxon>
        <taxon>Fungi</taxon>
        <taxon>Dikarya</taxon>
        <taxon>Ascomycota</taxon>
        <taxon>Pezizomycotina</taxon>
        <taxon>Leotiomycetes</taxon>
        <taxon>Helotiales</taxon>
        <taxon>Helotiales incertae sedis</taxon>
        <taxon>Amylocarpus</taxon>
    </lineage>
</organism>
<keyword evidence="2" id="KW-0819">tRNA processing</keyword>
<dbReference type="OrthoDB" id="73997at2759"/>
<feature type="domain" description="tRNA (32-2'-O)-methyltransferase regulator THADA-like C-terminal TPR repeats region" evidence="6">
    <location>
        <begin position="984"/>
        <end position="1134"/>
    </location>
</feature>
<dbReference type="InterPro" id="IPR016024">
    <property type="entry name" value="ARM-type_fold"/>
</dbReference>
<evidence type="ECO:0000259" key="6">
    <source>
        <dbReference type="Pfam" id="PF25151"/>
    </source>
</evidence>
<dbReference type="InterPro" id="IPR051954">
    <property type="entry name" value="tRNA_methyltransferase_THADA"/>
</dbReference>
<feature type="region of interest" description="Disordered" evidence="3">
    <location>
        <begin position="241"/>
        <end position="267"/>
    </location>
</feature>
<accession>A0A9P8C7X3</accession>
<dbReference type="EMBL" id="MU251391">
    <property type="protein sequence ID" value="KAG9237179.1"/>
    <property type="molecule type" value="Genomic_DNA"/>
</dbReference>
<evidence type="ECO:0000256" key="2">
    <source>
        <dbReference type="ARBA" id="ARBA00022694"/>
    </source>
</evidence>
<feature type="compositionally biased region" description="Basic and acidic residues" evidence="3">
    <location>
        <begin position="254"/>
        <end position="267"/>
    </location>
</feature>
<evidence type="ECO:0000256" key="1">
    <source>
        <dbReference type="ARBA" id="ARBA00010409"/>
    </source>
</evidence>
<evidence type="ECO:0000313" key="8">
    <source>
        <dbReference type="Proteomes" id="UP000824998"/>
    </source>
</evidence>
<proteinExistence type="inferred from homology"/>
<dbReference type="GO" id="GO:0030488">
    <property type="term" value="P:tRNA methylation"/>
    <property type="evidence" value="ECO:0007669"/>
    <property type="project" value="TreeGrafter"/>
</dbReference>
<dbReference type="Pfam" id="PF26523">
    <property type="entry name" value="Trm732_C"/>
    <property type="match status" value="1"/>
</dbReference>
<keyword evidence="8" id="KW-1185">Reference proteome</keyword>
<name>A0A9P8C7X3_9HELO</name>
<dbReference type="PANTHER" id="PTHR14387:SF0">
    <property type="entry name" value="DUF2428 DOMAIN-CONTAINING PROTEIN"/>
    <property type="match status" value="1"/>
</dbReference>
<comment type="similarity">
    <text evidence="1">Belongs to the THADA family.</text>
</comment>
<evidence type="ECO:0000259" key="5">
    <source>
        <dbReference type="Pfam" id="PF25150"/>
    </source>
</evidence>
<dbReference type="InterPro" id="IPR056843">
    <property type="entry name" value="THADA-like_TPR"/>
</dbReference>
<protein>
    <submittedName>
        <fullName evidence="7">Death-receptor fusion protein-domain-containing protein</fullName>
    </submittedName>
</protein>
<dbReference type="Pfam" id="PF25150">
    <property type="entry name" value="TPR_Trm732"/>
    <property type="match status" value="1"/>
</dbReference>
<evidence type="ECO:0000313" key="7">
    <source>
        <dbReference type="EMBL" id="KAG9237179.1"/>
    </source>
</evidence>
<dbReference type="InterPro" id="IPR056842">
    <property type="entry name" value="THADA-like_TPR_C"/>
</dbReference>
<dbReference type="Proteomes" id="UP000824998">
    <property type="component" value="Unassembled WGS sequence"/>
</dbReference>
<reference evidence="7" key="1">
    <citation type="journal article" date="2021" name="IMA Fungus">
        <title>Genomic characterization of three marine fungi, including Emericellopsis atlantica sp. nov. with signatures of a generalist lifestyle and marine biomass degradation.</title>
        <authorList>
            <person name="Hagestad O.C."/>
            <person name="Hou L."/>
            <person name="Andersen J.H."/>
            <person name="Hansen E.H."/>
            <person name="Altermark B."/>
            <person name="Li C."/>
            <person name="Kuhnert E."/>
            <person name="Cox R.J."/>
            <person name="Crous P.W."/>
            <person name="Spatafora J.W."/>
            <person name="Lail K."/>
            <person name="Amirebrahimi M."/>
            <person name="Lipzen A."/>
            <person name="Pangilinan J."/>
            <person name="Andreopoulos W."/>
            <person name="Hayes R.D."/>
            <person name="Ng V."/>
            <person name="Grigoriev I.V."/>
            <person name="Jackson S.A."/>
            <person name="Sutton T.D.S."/>
            <person name="Dobson A.D.W."/>
            <person name="Rama T."/>
        </authorList>
    </citation>
    <scope>NUCLEOTIDE SEQUENCE</scope>
    <source>
        <strain evidence="7">TRa018bII</strain>
    </source>
</reference>
<evidence type="ECO:0000259" key="4">
    <source>
        <dbReference type="Pfam" id="PF10350"/>
    </source>
</evidence>
<gene>
    <name evidence="7" type="ORF">BJ875DRAFT_438643</name>
</gene>
<feature type="domain" description="tRNA (32-2'-O)-methyltransferase regulator THADA-like TPR repeats region" evidence="5">
    <location>
        <begin position="273"/>
        <end position="574"/>
    </location>
</feature>
<dbReference type="SUPFAM" id="SSF48371">
    <property type="entry name" value="ARM repeat"/>
    <property type="match status" value="1"/>
</dbReference>
<sequence>MEVLQPPSDDRAFVKWLEGVSTELQQSIAEQKLQEFFHNASQPRHASGNACIKLCYFIEQCRSSASPIIWNIVFSRATSLSLFNFYVEWNEKNQNRSMRQVLELLSSLIAGNPDIAISRVVKDEVLLKIMPEITNEQVSPLVKPSFKSLECLLGKRAISADDLITAYQKHIFKDIKRSESLVQETSISVWTQFVSAIFFWLGPADVSPAAGKFLVTVFKRLKTNELGRTCSMALEKISLPDKGSGGNGSQTTHDTLKSEEEVGDDSHPSQSALWQQWIRQGLAKHPRALENVKNYLFSPLFKIDRLGSLAFLKDLNEQKEISELQNQDIDAQSMLQLAAMDAGKKAGLVEEPGIVQTKENQSKESVTPIILDEEAIGRLLSTSSDPVRSLAFSVLTTSFSSIRPLSPKVLDALLSNLGLLHSNTDAKFRNEILSNTKHLLERLRGATALLVRQLEQSLFKLSRMDGAEASSKVSEQAVRDATEALLFRHQQFLEQYADFLLGELVPTASYQRHVTALRAIKILLQTRLQQDGRSHTPAVGPSSSTVWPFTIQFFTPQSMRLLLDLLVDPFEDVRSSAMDILGLSSPANFTNMQLQGPDVSVQDAKLKYEHTALDAGPTPSVGELIPRVDSTSPRSFPLEEFILEVSEASRRTGRADYADGVARSYKILFTLQPSIESRLSLVRGMVDALEYRISIAEESLSRAVVEAPVHGDFAALSFVSEMVIPALELSAETHLECWEQWSKLESRMVSLASRIWNTVQAVLCDDSPEGRLLDNIDDNDTIDTKDILSYSFRAVHESSNLTKTLARTLKSPWPKQFAQETNKIFTKIGGLAFTQLSNLRHRGAFSTVSLTFSYCCQLTHHFSVSSSNESLLNAWWKGTLICIANQASTTRRSAGIPSLIIGVMSANARQPSSDEMMDHLIREARIPAVFSGASNLGELPQVHALNSIREVFGSSSVRHRSDRSVVECLALATDCFGSDVWPIRNCALLLFQRLTDFLLGSETRDNSGSMTSGDGLATTFSRYPGLWSLLMGLLEKSAAGDDPASASVVITVEKIFPVLEILRRAGSSHESMDFVRKNVLKHLGSKFWQVRDLAARTLCTLTPEEEWHSASERLLGLSKTAPSNVQHGALLAIKVVLQRRMEDGQPINEGLAKELCLLFLRHFASTIEANCPLPIFAARLDVGNEIMSLIMSAITQPSPCQNLSELLETVFVHDACAEMKQLLRHSGTSTDLSFLAVIRRAVYITAIKNDIKGLRHATQYALSKGTDAGLCAIQTAHKAWNKVTNYDAKIGLFHAYTLAASPPATPNAHWITPQVRAAAIRYIANLLDDMGGVAIGNLTEEIQKIAGHYGTGRSSPELTNAWCRFSGIATYASLVFKSGGSLMSLERSLCGWGGSLIQSLKDEQPFELRLAAVKALRSFYRRSSWKKYSGQDCLLPSLFGIYTALNDDEDDIRKIGAESMAAITNNYSAPPAAAEYLIEWLERKYAHSPTFAHNVLQRMMGSTTTLVYDSSASIPRRNAVLDIENSMVQDNSLFAQESSNLWLDPQNDARIWSKVFCDLPKDTLFPPNHSSPYDTPLGRAAGFSQEGLERFVHMIEDRRDGPAGWMSKPATFTVCARIICCSNAILAHLCTAYGMSLRESIHSHPLTASLSFIGIHLKRLIIQGQGDNVHQQLLLLLLGPSSLSMTKLDTLLPERIHNILGKFSYLRGSQARRL</sequence>
<evidence type="ECO:0000256" key="3">
    <source>
        <dbReference type="SAM" id="MobiDB-lite"/>
    </source>
</evidence>
<feature type="domain" description="DUF2428" evidence="4">
    <location>
        <begin position="746"/>
        <end position="981"/>
    </location>
</feature>
<comment type="caution">
    <text evidence="7">The sequence shown here is derived from an EMBL/GenBank/DDBJ whole genome shotgun (WGS) entry which is preliminary data.</text>
</comment>
<dbReference type="Pfam" id="PF25151">
    <property type="entry name" value="TPR_Trm732_C"/>
    <property type="match status" value="1"/>
</dbReference>
<dbReference type="InterPro" id="IPR019442">
    <property type="entry name" value="THADA/TRM732_DUF2428"/>
</dbReference>
<dbReference type="PANTHER" id="PTHR14387">
    <property type="entry name" value="THADA/DEATH RECEPTOR INTERACTING PROTEIN"/>
    <property type="match status" value="1"/>
</dbReference>
<dbReference type="GO" id="GO:0005829">
    <property type="term" value="C:cytosol"/>
    <property type="evidence" value="ECO:0007669"/>
    <property type="project" value="TreeGrafter"/>
</dbReference>